<dbReference type="GO" id="GO:0005886">
    <property type="term" value="C:plasma membrane"/>
    <property type="evidence" value="ECO:0007669"/>
    <property type="project" value="TreeGrafter"/>
</dbReference>
<dbReference type="PANTHER" id="PTHR45436">
    <property type="entry name" value="SENSOR HISTIDINE KINASE YKOH"/>
    <property type="match status" value="1"/>
</dbReference>
<sequence length="806" mass="86178">MFRARLGVRARILAIALIPSLTLLVVGVGAAGYLVDRGNHGKQWAEAMQSAIDPTRQLLDAIQQERQLTLAHLAGDPDAAAGLATARPRVDGAFQALVDASNRLRELDSETISDNVGGFITLGQQVQMVRDGTDARTLSTADAYTFYTRVLDVIIIGTQLAQRSAPDPAVVVQLALSTRLIHGMEAVSRSNAIAGAALVDGSGVVALPEEFTAQVGASHATLTQLAAELEPTYRDKLQTLLQSPAWQRLSTMDHALMRRTLDPPEPPGSSESSETSSDDSAGSDSGRKNSSSTTSDDEPPPLPSTTEQWQAAVSEVDNALLDIWDLHNRRAQQLARDSAAETAATSLAAGIAVLLISAGAFVVSLVLANRFIRRLKRMRDQTLALADGKLPDMLRRLREGEHVDPIEEAPRLDFGRDEVGAVATAFEHAHAAAVTAAITEARTREGVRAVFLNIAHRSQIVVHRQLEILDAAEQREEDPAMLETLFRLDHLATRERRNAENLIILGGGEPGRRWRNPVPLIDLVRSAIGETLDYTRVRLGTLPQSLIAGNGVADLVHLLAELVDNATSFSPPQSRVEVTGNIVGKGLVVEISDQGMGMDATELARVNELLADPPDFGVAALSADSRLGLFVVGQLASRHEISVRLSESDYGGVRAIVLVPSKLLLPGDTGPASSDASLPDHARRRPALPASSEPATRAVESATAPTATLLADPPQTPAPRPAEPVERTADGRPVLPRRNRQTSLAPQLAEPVTPQPAPQRPRTAEQARDLMSAIENGTRQGRKPLPENDPVTPPPSASTTPKEQEG</sequence>
<evidence type="ECO:0000256" key="5">
    <source>
        <dbReference type="ARBA" id="ARBA00022777"/>
    </source>
</evidence>
<dbReference type="Gene3D" id="3.30.565.10">
    <property type="entry name" value="Histidine kinase-like ATPase, C-terminal domain"/>
    <property type="match status" value="1"/>
</dbReference>
<feature type="transmembrane region" description="Helical" evidence="7">
    <location>
        <begin position="12"/>
        <end position="35"/>
    </location>
</feature>
<feature type="domain" description="Histidine kinase/HSP90-like ATPase" evidence="8">
    <location>
        <begin position="550"/>
        <end position="663"/>
    </location>
</feature>
<dbReference type="EMBL" id="JAAGUZ010000024">
    <property type="protein sequence ID" value="NEW44920.1"/>
    <property type="molecule type" value="Genomic_DNA"/>
</dbReference>
<protein>
    <recommendedName>
        <fullName evidence="2">histidine kinase</fullName>
        <ecNumber evidence="2">2.7.13.3</ecNumber>
    </recommendedName>
</protein>
<feature type="compositionally biased region" description="Low complexity" evidence="6">
    <location>
        <begin position="797"/>
        <end position="806"/>
    </location>
</feature>
<dbReference type="Pfam" id="PF02518">
    <property type="entry name" value="HATPase_c"/>
    <property type="match status" value="1"/>
</dbReference>
<evidence type="ECO:0000256" key="6">
    <source>
        <dbReference type="SAM" id="MobiDB-lite"/>
    </source>
</evidence>
<keyword evidence="7" id="KW-0472">Membrane</keyword>
<dbReference type="AlphaFoldDB" id="A0A6P1D7F3"/>
<comment type="catalytic activity">
    <reaction evidence="1">
        <text>ATP + protein L-histidine = ADP + protein N-phospho-L-histidine.</text>
        <dbReference type="EC" id="2.7.13.3"/>
    </reaction>
</comment>
<dbReference type="EC" id="2.7.13.3" evidence="2"/>
<keyword evidence="7" id="KW-1133">Transmembrane helix</keyword>
<reference evidence="9 10" key="1">
    <citation type="submission" date="2020-01" db="EMBL/GenBank/DDBJ databases">
        <title>Genetics and antimicrobial susceptibilities of Nocardia species isolated from the soil; a comparison with species isolated from humans.</title>
        <authorList>
            <person name="Carrasco G."/>
            <person name="Monzon S."/>
            <person name="Sansegundo M."/>
            <person name="Garcia E."/>
            <person name="Garrido N."/>
            <person name="Medina M.J."/>
            <person name="Villalon P."/>
            <person name="Ramirez-Arocha A.C."/>
            <person name="Jimenez P."/>
            <person name="Cuesta I."/>
            <person name="Valdezate S."/>
        </authorList>
    </citation>
    <scope>NUCLEOTIDE SEQUENCE [LARGE SCALE GENOMIC DNA]</scope>
    <source>
        <strain evidence="9 10">CNM20110639</strain>
    </source>
</reference>
<evidence type="ECO:0000256" key="1">
    <source>
        <dbReference type="ARBA" id="ARBA00000085"/>
    </source>
</evidence>
<evidence type="ECO:0000256" key="3">
    <source>
        <dbReference type="ARBA" id="ARBA00022553"/>
    </source>
</evidence>
<feature type="compositionally biased region" description="Low complexity" evidence="6">
    <location>
        <begin position="702"/>
        <end position="713"/>
    </location>
</feature>
<dbReference type="Gene3D" id="6.10.340.10">
    <property type="match status" value="1"/>
</dbReference>
<keyword evidence="7" id="KW-0812">Transmembrane</keyword>
<evidence type="ECO:0000256" key="7">
    <source>
        <dbReference type="SAM" id="Phobius"/>
    </source>
</evidence>
<evidence type="ECO:0000256" key="2">
    <source>
        <dbReference type="ARBA" id="ARBA00012438"/>
    </source>
</evidence>
<proteinExistence type="predicted"/>
<evidence type="ECO:0000256" key="4">
    <source>
        <dbReference type="ARBA" id="ARBA00022679"/>
    </source>
</evidence>
<dbReference type="InterPro" id="IPR003594">
    <property type="entry name" value="HATPase_dom"/>
</dbReference>
<dbReference type="InterPro" id="IPR050428">
    <property type="entry name" value="TCS_sensor_his_kinase"/>
</dbReference>
<dbReference type="SMART" id="SM00387">
    <property type="entry name" value="HATPase_c"/>
    <property type="match status" value="1"/>
</dbReference>
<dbReference type="RefSeq" id="WP_163822147.1">
    <property type="nucleotide sequence ID" value="NZ_JAAGUY010000001.1"/>
</dbReference>
<gene>
    <name evidence="9" type="ORF">GV789_10695</name>
</gene>
<feature type="compositionally biased region" description="Low complexity" evidence="6">
    <location>
        <begin position="268"/>
        <end position="294"/>
    </location>
</feature>
<dbReference type="InterPro" id="IPR036890">
    <property type="entry name" value="HATPase_C_sf"/>
</dbReference>
<name>A0A6P1D7F3_9NOCA</name>
<dbReference type="Pfam" id="PF08376">
    <property type="entry name" value="NIT"/>
    <property type="match status" value="1"/>
</dbReference>
<dbReference type="GO" id="GO:0004673">
    <property type="term" value="F:protein histidine kinase activity"/>
    <property type="evidence" value="ECO:0007669"/>
    <property type="project" value="UniProtKB-EC"/>
</dbReference>
<comment type="caution">
    <text evidence="9">The sequence shown here is derived from an EMBL/GenBank/DDBJ whole genome shotgun (WGS) entry which is preliminary data.</text>
</comment>
<evidence type="ECO:0000313" key="10">
    <source>
        <dbReference type="Proteomes" id="UP000468928"/>
    </source>
</evidence>
<dbReference type="InterPro" id="IPR013587">
    <property type="entry name" value="Nitrate/nitrite_sensing"/>
</dbReference>
<dbReference type="PANTHER" id="PTHR45436:SF5">
    <property type="entry name" value="SENSOR HISTIDINE KINASE TRCS"/>
    <property type="match status" value="1"/>
</dbReference>
<evidence type="ECO:0000259" key="8">
    <source>
        <dbReference type="SMART" id="SM00387"/>
    </source>
</evidence>
<dbReference type="SUPFAM" id="SSF55874">
    <property type="entry name" value="ATPase domain of HSP90 chaperone/DNA topoisomerase II/histidine kinase"/>
    <property type="match status" value="1"/>
</dbReference>
<dbReference type="Proteomes" id="UP000468928">
    <property type="component" value="Unassembled WGS sequence"/>
</dbReference>
<keyword evidence="5" id="KW-0418">Kinase</keyword>
<feature type="transmembrane region" description="Helical" evidence="7">
    <location>
        <begin position="347"/>
        <end position="368"/>
    </location>
</feature>
<dbReference type="GO" id="GO:0000160">
    <property type="term" value="P:phosphorelay signal transduction system"/>
    <property type="evidence" value="ECO:0007669"/>
    <property type="project" value="TreeGrafter"/>
</dbReference>
<feature type="region of interest" description="Disordered" evidence="6">
    <location>
        <begin position="669"/>
        <end position="806"/>
    </location>
</feature>
<keyword evidence="4" id="KW-0808">Transferase</keyword>
<feature type="region of interest" description="Disordered" evidence="6">
    <location>
        <begin position="258"/>
        <end position="307"/>
    </location>
</feature>
<accession>A0A6P1D7F3</accession>
<evidence type="ECO:0000313" key="9">
    <source>
        <dbReference type="EMBL" id="NEW44920.1"/>
    </source>
</evidence>
<organism evidence="9 10">
    <name type="scientific">Nocardia cyriacigeorgica</name>
    <dbReference type="NCBI Taxonomy" id="135487"/>
    <lineage>
        <taxon>Bacteria</taxon>
        <taxon>Bacillati</taxon>
        <taxon>Actinomycetota</taxon>
        <taxon>Actinomycetes</taxon>
        <taxon>Mycobacteriales</taxon>
        <taxon>Nocardiaceae</taxon>
        <taxon>Nocardia</taxon>
    </lineage>
</organism>
<keyword evidence="3" id="KW-0597">Phosphoprotein</keyword>